<dbReference type="PANTHER" id="PTHR41523">
    <property type="entry name" value="TWO-COMPONENT SYSTEM SENSOR PROTEIN"/>
    <property type="match status" value="1"/>
</dbReference>
<accession>A0ABY4XA97</accession>
<evidence type="ECO:0000256" key="13">
    <source>
        <dbReference type="ARBA" id="ARBA00022991"/>
    </source>
</evidence>
<evidence type="ECO:0000256" key="4">
    <source>
        <dbReference type="ARBA" id="ARBA00022553"/>
    </source>
</evidence>
<dbReference type="InterPro" id="IPR035965">
    <property type="entry name" value="PAS-like_dom_sf"/>
</dbReference>
<dbReference type="Gene3D" id="3.30.450.20">
    <property type="entry name" value="PAS domain"/>
    <property type="match status" value="2"/>
</dbReference>
<dbReference type="InterPro" id="IPR013655">
    <property type="entry name" value="PAS_fold_3"/>
</dbReference>
<dbReference type="Gene3D" id="2.10.70.100">
    <property type="match status" value="1"/>
</dbReference>
<evidence type="ECO:0000256" key="1">
    <source>
        <dbReference type="ARBA" id="ARBA00000085"/>
    </source>
</evidence>
<evidence type="ECO:0000256" key="8">
    <source>
        <dbReference type="ARBA" id="ARBA00022679"/>
    </source>
</evidence>
<evidence type="ECO:0000256" key="11">
    <source>
        <dbReference type="ARBA" id="ARBA00022777"/>
    </source>
</evidence>
<evidence type="ECO:0000256" key="5">
    <source>
        <dbReference type="ARBA" id="ARBA00022606"/>
    </source>
</evidence>
<keyword evidence="4" id="KW-0597">Phosphoprotein</keyword>
<dbReference type="InterPro" id="IPR036890">
    <property type="entry name" value="HATPase_C_sf"/>
</dbReference>
<dbReference type="Pfam" id="PF08447">
    <property type="entry name" value="PAS_3"/>
    <property type="match status" value="1"/>
</dbReference>
<keyword evidence="19" id="KW-1185">Reference proteome</keyword>
<keyword evidence="5" id="KW-0716">Sensory transduction</keyword>
<dbReference type="PROSITE" id="PS50112">
    <property type="entry name" value="PAS"/>
    <property type="match status" value="1"/>
</dbReference>
<dbReference type="InterPro" id="IPR011102">
    <property type="entry name" value="Sig_transdc_His_kinase_HWE"/>
</dbReference>
<comment type="catalytic activity">
    <reaction evidence="1">
        <text>ATP + protein L-histidine = ADP + protein N-phospho-L-histidine.</text>
        <dbReference type="EC" id="2.7.13.3"/>
    </reaction>
</comment>
<gene>
    <name evidence="18" type="ORF">LHA26_05315</name>
</gene>
<dbReference type="RefSeq" id="WP_252167695.1">
    <property type="nucleotide sequence ID" value="NZ_CP084930.1"/>
</dbReference>
<dbReference type="PROSITE" id="PS50113">
    <property type="entry name" value="PAC"/>
    <property type="match status" value="1"/>
</dbReference>
<dbReference type="InterPro" id="IPR000014">
    <property type="entry name" value="PAS"/>
</dbReference>
<sequence>MSQLTGGVDRDGPFFLHEIRSARVYEEAARLIRALSESEGIDDGCRSAIAATDLPVVITNPALADNPIVHANAAFEKLTGFAVEEVIGRNCRFMQGPATDRVAIARLRAAVAAQQPIDIEILNYKRDGTAFLNRLLVTPVPLHEGGSVLFLAVQWDVALGTDMIAADSGCERHSTKHASDAFMASNLRAERLRQTLSAGGLGSWWLDLETDDYQECETCRSQYGRSDLTPVTFGELETSVHPDDRERRRAALRQALEAGKGIDVDFRVSTSAGEERWIHLRGQADHRADGTPMSLAGISQDVTARRRVEERRALLSNELSHRVKNMLAMLQAVVAQTVRSSKSLQEAARTLDTRIQAIVAATDLLVHERPEAADLRDVISRSLAPFGIEDARRVDVKGMDLTLPAQLAAALSLTLYELATNATKYGALSTATGSVLIKWHVINDPSSESLRLDWIERNGPEVSPPDKKGFGTLLIQQVLKQDLGSEIDILYLPEGIEFTAVMPLIEPPGMLSPPSCFRTARLEQAKPIILDKQPLQKAPQRATER</sequence>
<keyword evidence="6" id="KW-0285">Flavoprotein</keyword>
<evidence type="ECO:0000256" key="15">
    <source>
        <dbReference type="ARBA" id="ARBA00023170"/>
    </source>
</evidence>
<proteinExistence type="predicted"/>
<keyword evidence="3" id="KW-0600">Photoreceptor protein</keyword>
<evidence type="ECO:0000259" key="17">
    <source>
        <dbReference type="PROSITE" id="PS50113"/>
    </source>
</evidence>
<keyword evidence="10" id="KW-0547">Nucleotide-binding</keyword>
<evidence type="ECO:0000256" key="10">
    <source>
        <dbReference type="ARBA" id="ARBA00022741"/>
    </source>
</evidence>
<keyword evidence="13" id="KW-0157">Chromophore</keyword>
<dbReference type="CDD" id="cd00130">
    <property type="entry name" value="PAS"/>
    <property type="match status" value="2"/>
</dbReference>
<evidence type="ECO:0000313" key="18">
    <source>
        <dbReference type="EMBL" id="USI73888.1"/>
    </source>
</evidence>
<keyword evidence="11" id="KW-0418">Kinase</keyword>
<dbReference type="EC" id="2.7.13.3" evidence="2"/>
<dbReference type="EMBL" id="CP084930">
    <property type="protein sequence ID" value="USI73888.1"/>
    <property type="molecule type" value="Genomic_DNA"/>
</dbReference>
<evidence type="ECO:0000256" key="7">
    <source>
        <dbReference type="ARBA" id="ARBA00022643"/>
    </source>
</evidence>
<keyword evidence="9" id="KW-0677">Repeat</keyword>
<evidence type="ECO:0000256" key="3">
    <source>
        <dbReference type="ARBA" id="ARBA00022543"/>
    </source>
</evidence>
<keyword evidence="14" id="KW-0843">Virulence</keyword>
<keyword evidence="7" id="KW-0288">FMN</keyword>
<evidence type="ECO:0000256" key="14">
    <source>
        <dbReference type="ARBA" id="ARBA00023026"/>
    </source>
</evidence>
<evidence type="ECO:0000256" key="6">
    <source>
        <dbReference type="ARBA" id="ARBA00022630"/>
    </source>
</evidence>
<feature type="domain" description="PAC" evidence="17">
    <location>
        <begin position="262"/>
        <end position="314"/>
    </location>
</feature>
<keyword evidence="8" id="KW-0808">Transferase</keyword>
<evidence type="ECO:0000259" key="16">
    <source>
        <dbReference type="PROSITE" id="PS50112"/>
    </source>
</evidence>
<dbReference type="SUPFAM" id="SSF55785">
    <property type="entry name" value="PYP-like sensor domain (PAS domain)"/>
    <property type="match status" value="2"/>
</dbReference>
<dbReference type="PANTHER" id="PTHR41523:SF7">
    <property type="entry name" value="HISTIDINE KINASE"/>
    <property type="match status" value="1"/>
</dbReference>
<dbReference type="Pfam" id="PF13426">
    <property type="entry name" value="PAS_9"/>
    <property type="match status" value="1"/>
</dbReference>
<evidence type="ECO:0000313" key="19">
    <source>
        <dbReference type="Proteomes" id="UP001056937"/>
    </source>
</evidence>
<feature type="domain" description="PAS" evidence="16">
    <location>
        <begin position="64"/>
        <end position="90"/>
    </location>
</feature>
<keyword evidence="15" id="KW-0675">Receptor</keyword>
<dbReference type="InterPro" id="IPR001610">
    <property type="entry name" value="PAC"/>
</dbReference>
<dbReference type="Gene3D" id="3.30.565.10">
    <property type="entry name" value="Histidine kinase-like ATPase, C-terminal domain"/>
    <property type="match status" value="1"/>
</dbReference>
<evidence type="ECO:0000256" key="9">
    <source>
        <dbReference type="ARBA" id="ARBA00022737"/>
    </source>
</evidence>
<dbReference type="InterPro" id="IPR000700">
    <property type="entry name" value="PAS-assoc_C"/>
</dbReference>
<dbReference type="SMART" id="SM00911">
    <property type="entry name" value="HWE_HK"/>
    <property type="match status" value="1"/>
</dbReference>
<name>A0ABY4XA97_9SPHN</name>
<dbReference type="Pfam" id="PF07536">
    <property type="entry name" value="HWE_HK"/>
    <property type="match status" value="1"/>
</dbReference>
<keyword evidence="12" id="KW-0067">ATP-binding</keyword>
<dbReference type="SMART" id="SM00086">
    <property type="entry name" value="PAC"/>
    <property type="match status" value="2"/>
</dbReference>
<reference evidence="18" key="1">
    <citation type="journal article" date="2022" name="Toxins">
        <title>Genomic Analysis of Sphingopyxis sp. USTB-05 for Biodegrading Cyanobacterial Hepatotoxins.</title>
        <authorList>
            <person name="Liu C."/>
            <person name="Xu Q."/>
            <person name="Zhao Z."/>
            <person name="Zhang H."/>
            <person name="Liu X."/>
            <person name="Yin C."/>
            <person name="Liu Y."/>
            <person name="Yan H."/>
        </authorList>
    </citation>
    <scope>NUCLEOTIDE SEQUENCE</scope>
    <source>
        <strain evidence="18">NBD5</strain>
    </source>
</reference>
<organism evidence="18 19">
    <name type="scientific">Sphingomonas morindae</name>
    <dbReference type="NCBI Taxonomy" id="1541170"/>
    <lineage>
        <taxon>Bacteria</taxon>
        <taxon>Pseudomonadati</taxon>
        <taxon>Pseudomonadota</taxon>
        <taxon>Alphaproteobacteria</taxon>
        <taxon>Sphingomonadales</taxon>
        <taxon>Sphingomonadaceae</taxon>
        <taxon>Sphingomonas</taxon>
    </lineage>
</organism>
<dbReference type="Proteomes" id="UP001056937">
    <property type="component" value="Chromosome 1"/>
</dbReference>
<dbReference type="NCBIfam" id="TIGR00229">
    <property type="entry name" value="sensory_box"/>
    <property type="match status" value="2"/>
</dbReference>
<evidence type="ECO:0000256" key="2">
    <source>
        <dbReference type="ARBA" id="ARBA00012438"/>
    </source>
</evidence>
<evidence type="ECO:0000256" key="12">
    <source>
        <dbReference type="ARBA" id="ARBA00022840"/>
    </source>
</evidence>
<protein>
    <recommendedName>
        <fullName evidence="2">histidine kinase</fullName>
        <ecNumber evidence="2">2.7.13.3</ecNumber>
    </recommendedName>
</protein>